<dbReference type="EMBL" id="CM001023">
    <property type="protein sequence ID" value="EAZ83216.1"/>
    <property type="molecule type" value="Genomic_DNA"/>
</dbReference>
<dbReference type="OrthoDB" id="825605at2"/>
<dbReference type="Proteomes" id="UP000003919">
    <property type="component" value="Chromosome"/>
</dbReference>
<organism evidence="1 2">
    <name type="scientific">Algoriphagus machipongonensis</name>
    <dbReference type="NCBI Taxonomy" id="388413"/>
    <lineage>
        <taxon>Bacteria</taxon>
        <taxon>Pseudomonadati</taxon>
        <taxon>Bacteroidota</taxon>
        <taxon>Cytophagia</taxon>
        <taxon>Cytophagales</taxon>
        <taxon>Cyclobacteriaceae</taxon>
        <taxon>Algoriphagus</taxon>
    </lineage>
</organism>
<evidence type="ECO:0000313" key="2">
    <source>
        <dbReference type="Proteomes" id="UP000003919"/>
    </source>
</evidence>
<reference evidence="1 2" key="1">
    <citation type="journal article" date="2011" name="J. Bacteriol.">
        <title>Complete genome sequence of Algoriphagus sp. PR1, bacterial prey of a colony-forming choanoflagellate.</title>
        <authorList>
            <person name="Alegado R.A."/>
            <person name="Ferriera S."/>
            <person name="Nusbaum C."/>
            <person name="Young S.K."/>
            <person name="Zeng Q."/>
            <person name="Imamovic A."/>
            <person name="Fairclough S.R."/>
            <person name="King N."/>
        </authorList>
    </citation>
    <scope>NUCLEOTIDE SEQUENCE [LARGE SCALE GENOMIC DNA]</scope>
    <source>
        <strain evidence="1 2">PR1</strain>
    </source>
</reference>
<accession>A3HTP8</accession>
<dbReference type="STRING" id="388413.ALPR1_13385"/>
<dbReference type="EMBL" id="AAXU02000001">
    <property type="protein sequence ID" value="EAZ83216.1"/>
    <property type="molecule type" value="Genomic_DNA"/>
</dbReference>
<gene>
    <name evidence="1" type="ORF">ALPR1_13385</name>
</gene>
<dbReference type="AlphaFoldDB" id="A3HTP8"/>
<name>A3HTP8_9BACT</name>
<comment type="caution">
    <text evidence="1">The sequence shown here is derived from an EMBL/GenBank/DDBJ whole genome shotgun (WGS) entry which is preliminary data.</text>
</comment>
<dbReference type="RefSeq" id="WP_008201223.1">
    <property type="nucleotide sequence ID" value="NZ_CM001023.1"/>
</dbReference>
<dbReference type="HOGENOM" id="CLU_1792390_0_0_10"/>
<protein>
    <submittedName>
        <fullName evidence="1">Uncharacterized protein</fullName>
    </submittedName>
</protein>
<sequence length="144" mass="16717">MSALSYQFSSLNNEVVSTEKNYSKIFQEVISQNDLVKFFCNNSGEIMQGMFQLESGGEKLFPLFRGLIGLGKPNSLELRYSIQEKSIFFTYQVVDQEEVDRFFTQVVLLLQKEVKFKGVLKEVIENQLRFRSEQSLLHRSLLVD</sequence>
<proteinExistence type="predicted"/>
<evidence type="ECO:0000313" key="1">
    <source>
        <dbReference type="EMBL" id="EAZ83216.1"/>
    </source>
</evidence>
<keyword evidence="2" id="KW-1185">Reference proteome</keyword>